<dbReference type="Proteomes" id="UP000316621">
    <property type="component" value="Chromosome 5"/>
</dbReference>
<evidence type="ECO:0000256" key="2">
    <source>
        <dbReference type="ARBA" id="ARBA00022771"/>
    </source>
</evidence>
<keyword evidence="7" id="KW-1185">Reference proteome</keyword>
<dbReference type="PANTHER" id="PTHR10782:SF4">
    <property type="entry name" value="TONALLI, ISOFORM E"/>
    <property type="match status" value="1"/>
</dbReference>
<accession>A0A4Y7JJQ8</accession>
<dbReference type="Pfam" id="PF02891">
    <property type="entry name" value="zf-MIZ"/>
    <property type="match status" value="1"/>
</dbReference>
<dbReference type="GO" id="GO:0008270">
    <property type="term" value="F:zinc ion binding"/>
    <property type="evidence" value="ECO:0007669"/>
    <property type="project" value="UniProtKB-KW"/>
</dbReference>
<dbReference type="InterPro" id="IPR004181">
    <property type="entry name" value="Znf_MIZ"/>
</dbReference>
<evidence type="ECO:0000313" key="7">
    <source>
        <dbReference type="Proteomes" id="UP000316621"/>
    </source>
</evidence>
<evidence type="ECO:0000313" key="6">
    <source>
        <dbReference type="EMBL" id="RZC60252.1"/>
    </source>
</evidence>
<reference evidence="6 7" key="1">
    <citation type="journal article" date="2018" name="Science">
        <title>The opium poppy genome and morphinan production.</title>
        <authorList>
            <person name="Guo L."/>
            <person name="Winzer T."/>
            <person name="Yang X."/>
            <person name="Li Y."/>
            <person name="Ning Z."/>
            <person name="He Z."/>
            <person name="Teodor R."/>
            <person name="Lu Y."/>
            <person name="Bowser T.A."/>
            <person name="Graham I.A."/>
            <person name="Ye K."/>
        </authorList>
    </citation>
    <scope>NUCLEOTIDE SEQUENCE [LARGE SCALE GENOMIC DNA]</scope>
    <source>
        <strain evidence="7">cv. HN1</strain>
        <tissue evidence="6">Leaves</tissue>
    </source>
</reference>
<sequence>MLEKDKQLEIHRDVLCICRRPSAVRVKQLKCQREGCTLWLHQQCYRRKYCPYCCLEMLNPFCVTSAILVPPTVLFESDEKLVGRGKFRLTPTQQQMVVLPENQIQMWCMRFEDDQSGTQWPLNSFLMVNESPLAMETALSASTHDHCITILDIEKQGTNSVVLMGDPDPKSGSDFCFGVRIGKQLSEEMVSQNIVAESFEGAVDRCIKILTKGGSGADMIQLYKLNLVCPLSRSKVKCPARLRGCQHMSSFDLISFLKYTRSHKEWCCPICNRKYPSFALVLDGFLMPIVSALPENSAYVIAQEEVVGPEIVPIFSSSDEENVDVVVSADPLANEENVDVVVSADPLANEENVDVVVSADPLADEGNVDVVVSDPLALGLLSQYGTDSE</sequence>
<organism evidence="6 7">
    <name type="scientific">Papaver somniferum</name>
    <name type="common">Opium poppy</name>
    <dbReference type="NCBI Taxonomy" id="3469"/>
    <lineage>
        <taxon>Eukaryota</taxon>
        <taxon>Viridiplantae</taxon>
        <taxon>Streptophyta</taxon>
        <taxon>Embryophyta</taxon>
        <taxon>Tracheophyta</taxon>
        <taxon>Spermatophyta</taxon>
        <taxon>Magnoliopsida</taxon>
        <taxon>Ranunculales</taxon>
        <taxon>Papaveraceae</taxon>
        <taxon>Papaveroideae</taxon>
        <taxon>Papaver</taxon>
    </lineage>
</organism>
<dbReference type="GO" id="GO:0061665">
    <property type="term" value="F:SUMO ligase activity"/>
    <property type="evidence" value="ECO:0007669"/>
    <property type="project" value="TreeGrafter"/>
</dbReference>
<gene>
    <name evidence="6" type="ORF">C5167_022005</name>
</gene>
<evidence type="ECO:0000256" key="1">
    <source>
        <dbReference type="ARBA" id="ARBA00022723"/>
    </source>
</evidence>
<dbReference type="STRING" id="3469.A0A4Y7JJQ8"/>
<name>A0A4Y7JJQ8_PAPSO</name>
<evidence type="ECO:0000259" key="5">
    <source>
        <dbReference type="PROSITE" id="PS51044"/>
    </source>
</evidence>
<evidence type="ECO:0000256" key="4">
    <source>
        <dbReference type="PROSITE-ProRule" id="PRU00452"/>
    </source>
</evidence>
<dbReference type="GO" id="GO:0016925">
    <property type="term" value="P:protein sumoylation"/>
    <property type="evidence" value="ECO:0007669"/>
    <property type="project" value="TreeGrafter"/>
</dbReference>
<protein>
    <recommendedName>
        <fullName evidence="5">SP-RING-type domain-containing protein</fullName>
    </recommendedName>
</protein>
<dbReference type="AlphaFoldDB" id="A0A4Y7JJQ8"/>
<keyword evidence="1" id="KW-0479">Metal-binding</keyword>
<dbReference type="PROSITE" id="PS51044">
    <property type="entry name" value="ZF_SP_RING"/>
    <property type="match status" value="1"/>
</dbReference>
<dbReference type="GO" id="GO:0000785">
    <property type="term" value="C:chromatin"/>
    <property type="evidence" value="ECO:0007669"/>
    <property type="project" value="TreeGrafter"/>
</dbReference>
<feature type="domain" description="SP-RING-type" evidence="5">
    <location>
        <begin position="213"/>
        <end position="295"/>
    </location>
</feature>
<dbReference type="InterPro" id="IPR013083">
    <property type="entry name" value="Znf_RING/FYVE/PHD"/>
</dbReference>
<dbReference type="EMBL" id="CM010719">
    <property type="protein sequence ID" value="RZC60252.1"/>
    <property type="molecule type" value="Genomic_DNA"/>
</dbReference>
<dbReference type="Gene3D" id="3.30.40.10">
    <property type="entry name" value="Zinc/RING finger domain, C3HC4 (zinc finger)"/>
    <property type="match status" value="1"/>
</dbReference>
<dbReference type="Gramene" id="RZC60252">
    <property type="protein sequence ID" value="RZC60252"/>
    <property type="gene ID" value="C5167_022005"/>
</dbReference>
<keyword evidence="3" id="KW-0862">Zinc</keyword>
<evidence type="ECO:0000256" key="3">
    <source>
        <dbReference type="ARBA" id="ARBA00022833"/>
    </source>
</evidence>
<dbReference type="PANTHER" id="PTHR10782">
    <property type="entry name" value="ZINC FINGER MIZ DOMAIN-CONTAINING PROTEIN"/>
    <property type="match status" value="1"/>
</dbReference>
<keyword evidence="2 4" id="KW-0863">Zinc-finger</keyword>
<proteinExistence type="predicted"/>